<dbReference type="EMBL" id="BJNV01000041">
    <property type="protein sequence ID" value="GEC96335.1"/>
    <property type="molecule type" value="Genomic_DNA"/>
</dbReference>
<dbReference type="GO" id="GO:0005886">
    <property type="term" value="C:plasma membrane"/>
    <property type="evidence" value="ECO:0007669"/>
    <property type="project" value="UniProtKB-SubCell"/>
</dbReference>
<proteinExistence type="predicted"/>
<feature type="transmembrane region" description="Helical" evidence="6">
    <location>
        <begin position="78"/>
        <end position="95"/>
    </location>
</feature>
<evidence type="ECO:0000313" key="9">
    <source>
        <dbReference type="Proteomes" id="UP000318422"/>
    </source>
</evidence>
<comment type="caution">
    <text evidence="8">The sequence shown here is derived from an EMBL/GenBank/DDBJ whole genome shotgun (WGS) entry which is preliminary data.</text>
</comment>
<evidence type="ECO:0000256" key="4">
    <source>
        <dbReference type="ARBA" id="ARBA00022989"/>
    </source>
</evidence>
<feature type="transmembrane region" description="Helical" evidence="6">
    <location>
        <begin position="163"/>
        <end position="183"/>
    </location>
</feature>
<evidence type="ECO:0000256" key="6">
    <source>
        <dbReference type="SAM" id="Phobius"/>
    </source>
</evidence>
<keyword evidence="9" id="KW-1185">Reference proteome</keyword>
<reference evidence="8 9" key="1">
    <citation type="submission" date="2019-06" db="EMBL/GenBank/DDBJ databases">
        <title>Whole genome shotgun sequence of Zoogloea ramigera NBRC 15342.</title>
        <authorList>
            <person name="Hosoyama A."/>
            <person name="Uohara A."/>
            <person name="Ohji S."/>
            <person name="Ichikawa N."/>
        </authorList>
    </citation>
    <scope>NUCLEOTIDE SEQUENCE [LARGE SCALE GENOMIC DNA]</scope>
    <source>
        <strain evidence="8 9">NBRC 15342</strain>
    </source>
</reference>
<dbReference type="Pfam" id="PF07690">
    <property type="entry name" value="MFS_1"/>
    <property type="match status" value="1"/>
</dbReference>
<feature type="transmembrane region" description="Helical" evidence="6">
    <location>
        <begin position="340"/>
        <end position="363"/>
    </location>
</feature>
<dbReference type="InterPro" id="IPR050189">
    <property type="entry name" value="MFS_Efflux_Transporters"/>
</dbReference>
<dbReference type="SUPFAM" id="SSF103473">
    <property type="entry name" value="MFS general substrate transporter"/>
    <property type="match status" value="1"/>
</dbReference>
<dbReference type="Proteomes" id="UP000318422">
    <property type="component" value="Unassembled WGS sequence"/>
</dbReference>
<protein>
    <submittedName>
        <fullName evidence="8">MFS transporter</fullName>
    </submittedName>
</protein>
<dbReference type="InterPro" id="IPR036259">
    <property type="entry name" value="MFS_trans_sf"/>
</dbReference>
<accession>A0A4Y4CTP9</accession>
<evidence type="ECO:0000256" key="1">
    <source>
        <dbReference type="ARBA" id="ARBA00004651"/>
    </source>
</evidence>
<sequence length="394" mass="41351">MPSAPTSDTRQLLFLLTLAAFASSASFRVCDPMLPQLAGQFAASTAEVALIITSFTIAYGAMQLVYGPLGERFERFRIVTRATALCAVGSLGAALAPSLEMLTACRILTGVAAAGIIPMSMATVSDLVPAEQRQATLARLFSGQILGMVFGQVLGGLCVDFGLWRLAFGVLTGLYLLIAFALWRKAHLGATTRGAAGPAGSMASLYRRALGMLHARETRGVLACFFVEAVLVFGVLAFLPLYLHERFGLALSQATLPLLLYGAGGLLFSFVAARLGRRINHWAFPVGAAGLVALANGVALYAGHPGWIFAAALLSGFGYYQLHSALLFQITQRAPEARSLALALSVSLFFVGQSVGVSAAGWLVDQGRITLVFAIAALGMPLLGVAAGRQIRPA</sequence>
<evidence type="ECO:0000259" key="7">
    <source>
        <dbReference type="PROSITE" id="PS50850"/>
    </source>
</evidence>
<feature type="transmembrane region" description="Helical" evidence="6">
    <location>
        <begin position="369"/>
        <end position="388"/>
    </location>
</feature>
<feature type="transmembrane region" description="Helical" evidence="6">
    <location>
        <begin position="107"/>
        <end position="128"/>
    </location>
</feature>
<dbReference type="InterPro" id="IPR020846">
    <property type="entry name" value="MFS_dom"/>
</dbReference>
<evidence type="ECO:0000313" key="8">
    <source>
        <dbReference type="EMBL" id="GEC96335.1"/>
    </source>
</evidence>
<dbReference type="AlphaFoldDB" id="A0A4Y4CTP9"/>
<feature type="transmembrane region" description="Helical" evidence="6">
    <location>
        <begin position="140"/>
        <end position="157"/>
    </location>
</feature>
<feature type="transmembrane region" description="Helical" evidence="6">
    <location>
        <begin position="307"/>
        <end position="328"/>
    </location>
</feature>
<feature type="transmembrane region" description="Helical" evidence="6">
    <location>
        <begin position="255"/>
        <end position="275"/>
    </location>
</feature>
<organism evidence="8 9">
    <name type="scientific">Zoogloea ramigera</name>
    <dbReference type="NCBI Taxonomy" id="350"/>
    <lineage>
        <taxon>Bacteria</taxon>
        <taxon>Pseudomonadati</taxon>
        <taxon>Pseudomonadota</taxon>
        <taxon>Betaproteobacteria</taxon>
        <taxon>Rhodocyclales</taxon>
        <taxon>Zoogloeaceae</taxon>
        <taxon>Zoogloea</taxon>
    </lineage>
</organism>
<comment type="subcellular location">
    <subcellularLocation>
        <location evidence="1">Cell membrane</location>
        <topology evidence="1">Multi-pass membrane protein</topology>
    </subcellularLocation>
</comment>
<dbReference type="RefSeq" id="WP_141352542.1">
    <property type="nucleotide sequence ID" value="NZ_BJNV01000041.1"/>
</dbReference>
<feature type="transmembrane region" description="Helical" evidence="6">
    <location>
        <begin position="220"/>
        <end position="243"/>
    </location>
</feature>
<dbReference type="PROSITE" id="PS50850">
    <property type="entry name" value="MFS"/>
    <property type="match status" value="1"/>
</dbReference>
<evidence type="ECO:0000256" key="5">
    <source>
        <dbReference type="ARBA" id="ARBA00023136"/>
    </source>
</evidence>
<dbReference type="Gene3D" id="1.20.1250.20">
    <property type="entry name" value="MFS general substrate transporter like domains"/>
    <property type="match status" value="2"/>
</dbReference>
<feature type="domain" description="Major facilitator superfamily (MFS) profile" evidence="7">
    <location>
        <begin position="12"/>
        <end position="394"/>
    </location>
</feature>
<dbReference type="GO" id="GO:0022857">
    <property type="term" value="F:transmembrane transporter activity"/>
    <property type="evidence" value="ECO:0007669"/>
    <property type="project" value="InterPro"/>
</dbReference>
<keyword evidence="3 6" id="KW-0812">Transmembrane</keyword>
<feature type="transmembrane region" description="Helical" evidence="6">
    <location>
        <begin position="44"/>
        <end position="66"/>
    </location>
</feature>
<evidence type="ECO:0000256" key="3">
    <source>
        <dbReference type="ARBA" id="ARBA00022692"/>
    </source>
</evidence>
<dbReference type="OrthoDB" id="9814303at2"/>
<gene>
    <name evidence="8" type="ORF">ZRA01_24080</name>
</gene>
<dbReference type="PANTHER" id="PTHR43124:SF3">
    <property type="entry name" value="CHLORAMPHENICOL EFFLUX PUMP RV0191"/>
    <property type="match status" value="1"/>
</dbReference>
<dbReference type="InterPro" id="IPR011701">
    <property type="entry name" value="MFS"/>
</dbReference>
<keyword evidence="5 6" id="KW-0472">Membrane</keyword>
<keyword evidence="4 6" id="KW-1133">Transmembrane helix</keyword>
<dbReference type="CDD" id="cd17324">
    <property type="entry name" value="MFS_NepI_like"/>
    <property type="match status" value="1"/>
</dbReference>
<feature type="transmembrane region" description="Helical" evidence="6">
    <location>
        <begin position="282"/>
        <end position="301"/>
    </location>
</feature>
<keyword evidence="2" id="KW-1003">Cell membrane</keyword>
<evidence type="ECO:0000256" key="2">
    <source>
        <dbReference type="ARBA" id="ARBA00022475"/>
    </source>
</evidence>
<dbReference type="PANTHER" id="PTHR43124">
    <property type="entry name" value="PURINE EFFLUX PUMP PBUE"/>
    <property type="match status" value="1"/>
</dbReference>
<name>A0A4Y4CTP9_ZOORA</name>